<accession>A0A1W6MWK9</accession>
<dbReference type="GO" id="GO:0046872">
    <property type="term" value="F:metal ion binding"/>
    <property type="evidence" value="ECO:0007669"/>
    <property type="project" value="UniProtKB-KW"/>
</dbReference>
<keyword evidence="4" id="KW-0456">Lyase</keyword>
<reference evidence="6 7" key="1">
    <citation type="submission" date="2017-02" db="EMBL/GenBank/DDBJ databases">
        <authorList>
            <person name="Peterson S.W."/>
        </authorList>
    </citation>
    <scope>NUCLEOTIDE SEQUENCE [LARGE SCALE GENOMIC DNA]</scope>
    <source>
        <strain evidence="6 7">S285</strain>
    </source>
</reference>
<dbReference type="PROSITE" id="PS51891">
    <property type="entry name" value="CENP_V_GFA"/>
    <property type="match status" value="1"/>
</dbReference>
<dbReference type="RefSeq" id="WP_085772062.1">
    <property type="nucleotide sequence ID" value="NZ_AP027149.1"/>
</dbReference>
<dbReference type="SUPFAM" id="SSF51316">
    <property type="entry name" value="Mss4-like"/>
    <property type="match status" value="1"/>
</dbReference>
<dbReference type="Proteomes" id="UP000193978">
    <property type="component" value="Chromosome"/>
</dbReference>
<evidence type="ECO:0000259" key="5">
    <source>
        <dbReference type="PROSITE" id="PS51891"/>
    </source>
</evidence>
<keyword evidence="2" id="KW-0479">Metal-binding</keyword>
<dbReference type="KEGG" id="mbry:B1812_13605"/>
<name>A0A1W6MWK9_9HYPH</name>
<evidence type="ECO:0000313" key="7">
    <source>
        <dbReference type="Proteomes" id="UP000193978"/>
    </source>
</evidence>
<organism evidence="6 7">
    <name type="scientific">Methylocystis bryophila</name>
    <dbReference type="NCBI Taxonomy" id="655015"/>
    <lineage>
        <taxon>Bacteria</taxon>
        <taxon>Pseudomonadati</taxon>
        <taxon>Pseudomonadota</taxon>
        <taxon>Alphaproteobacteria</taxon>
        <taxon>Hyphomicrobiales</taxon>
        <taxon>Methylocystaceae</taxon>
        <taxon>Methylocystis</taxon>
    </lineage>
</organism>
<dbReference type="Pfam" id="PF04828">
    <property type="entry name" value="GFA"/>
    <property type="match status" value="1"/>
</dbReference>
<evidence type="ECO:0000313" key="6">
    <source>
        <dbReference type="EMBL" id="ARN81945.1"/>
    </source>
</evidence>
<protein>
    <recommendedName>
        <fullName evidence="5">CENP-V/GFA domain-containing protein</fullName>
    </recommendedName>
</protein>
<dbReference type="AlphaFoldDB" id="A0A1W6MWK9"/>
<dbReference type="InterPro" id="IPR006913">
    <property type="entry name" value="CENP-V/GFA"/>
</dbReference>
<dbReference type="PANTHER" id="PTHR33337">
    <property type="entry name" value="GFA DOMAIN-CONTAINING PROTEIN"/>
    <property type="match status" value="1"/>
</dbReference>
<feature type="domain" description="CENP-V/GFA" evidence="5">
    <location>
        <begin position="2"/>
        <end position="116"/>
    </location>
</feature>
<dbReference type="Gene3D" id="3.90.1590.10">
    <property type="entry name" value="glutathione-dependent formaldehyde- activating enzyme (gfa)"/>
    <property type="match status" value="1"/>
</dbReference>
<evidence type="ECO:0000256" key="2">
    <source>
        <dbReference type="ARBA" id="ARBA00022723"/>
    </source>
</evidence>
<comment type="similarity">
    <text evidence="1">Belongs to the Gfa family.</text>
</comment>
<keyword evidence="7" id="KW-1185">Reference proteome</keyword>
<dbReference type="InterPro" id="IPR011057">
    <property type="entry name" value="Mss4-like_sf"/>
</dbReference>
<evidence type="ECO:0000256" key="4">
    <source>
        <dbReference type="ARBA" id="ARBA00023239"/>
    </source>
</evidence>
<dbReference type="OrthoDB" id="9807246at2"/>
<evidence type="ECO:0000256" key="3">
    <source>
        <dbReference type="ARBA" id="ARBA00022833"/>
    </source>
</evidence>
<sequence length="132" mass="14609">MLEGGCLCGSIRYRIDAEPTDSGVCHCRTCRKTASAPALPFATVASAAFSFTRGEPAAFRSSSSATRRFCGRCGSPLTYHNDDSPELVDIMTCSLDDPERIAPRFHIWLSHKLRWEEIGLGLLQFPERRSDP</sequence>
<dbReference type="GO" id="GO:0016846">
    <property type="term" value="F:carbon-sulfur lyase activity"/>
    <property type="evidence" value="ECO:0007669"/>
    <property type="project" value="InterPro"/>
</dbReference>
<dbReference type="PANTHER" id="PTHR33337:SF40">
    <property type="entry name" value="CENP-V_GFA DOMAIN-CONTAINING PROTEIN-RELATED"/>
    <property type="match status" value="1"/>
</dbReference>
<dbReference type="EMBL" id="CP019948">
    <property type="protein sequence ID" value="ARN81945.1"/>
    <property type="molecule type" value="Genomic_DNA"/>
</dbReference>
<proteinExistence type="inferred from homology"/>
<evidence type="ECO:0000256" key="1">
    <source>
        <dbReference type="ARBA" id="ARBA00005495"/>
    </source>
</evidence>
<gene>
    <name evidence="6" type="ORF">B1812_13605</name>
</gene>
<keyword evidence="3" id="KW-0862">Zinc</keyword>